<keyword evidence="3 5" id="KW-1133">Transmembrane helix</keyword>
<proteinExistence type="inferred from homology"/>
<accession>A0A9K3KKD8</accession>
<keyword evidence="5" id="KW-0256">Endoplasmic reticulum</keyword>
<evidence type="ECO:0000313" key="8">
    <source>
        <dbReference type="EMBL" id="KAG7345364.1"/>
    </source>
</evidence>
<keyword evidence="2 5" id="KW-0812">Transmembrane</keyword>
<name>A0A9K3KKD8_9STRA</name>
<keyword evidence="5" id="KW-0931">ER-Golgi transport</keyword>
<evidence type="ECO:0000259" key="7">
    <source>
        <dbReference type="Pfam" id="PF05529"/>
    </source>
</evidence>
<feature type="domain" description="BAP29/BAP31 transmembrane" evidence="7">
    <location>
        <begin position="3"/>
        <end position="144"/>
    </location>
</feature>
<comment type="subcellular location">
    <subcellularLocation>
        <location evidence="5">Endoplasmic reticulum membrane</location>
        <topology evidence="5">Multi-pass membrane protein</topology>
    </subcellularLocation>
    <subcellularLocation>
        <location evidence="1">Membrane</location>
        <topology evidence="1">Multi-pass membrane protein</topology>
    </subcellularLocation>
</comment>
<dbReference type="GO" id="GO:0006888">
    <property type="term" value="P:endoplasmic reticulum to Golgi vesicle-mediated transport"/>
    <property type="evidence" value="ECO:0007669"/>
    <property type="project" value="UniProtKB-UniRule"/>
</dbReference>
<dbReference type="PANTHER" id="PTHR12701:SF20">
    <property type="entry name" value="ENDOPLASMIC RETICULUM TRANSMEMBRANE PROTEIN"/>
    <property type="match status" value="1"/>
</dbReference>
<feature type="compositionally biased region" description="Basic and acidic residues" evidence="6">
    <location>
        <begin position="141"/>
        <end position="159"/>
    </location>
</feature>
<evidence type="ECO:0000256" key="4">
    <source>
        <dbReference type="ARBA" id="ARBA00023136"/>
    </source>
</evidence>
<dbReference type="Pfam" id="PF05529">
    <property type="entry name" value="Bap31"/>
    <property type="match status" value="1"/>
</dbReference>
<comment type="function">
    <text evidence="5">May play a role in anterograde transport of membrane proteins from the endoplasmic reticulum to the Golgi.</text>
</comment>
<sequence>MASIIWMSVFLILAVELVITLILVVPVPRKIRNLIAKKIFMFELGDRLKTPILFVGIALSLALLESYFTHQRIMARILEEQEAGVAAPHHHSHDYFYPGLHDRERKYKSERNLYLAGFALTLLFVIGRLAVLLQESVELHEETDRVDAQADKTTSKPAEEASQQQPAKKNQEKKVD</sequence>
<dbReference type="InterPro" id="IPR008417">
    <property type="entry name" value="BAP29/BAP31"/>
</dbReference>
<comment type="caution">
    <text evidence="8">The sequence shown here is derived from an EMBL/GenBank/DDBJ whole genome shotgun (WGS) entry which is preliminary data.</text>
</comment>
<dbReference type="GO" id="GO:0070973">
    <property type="term" value="P:protein localization to endoplasmic reticulum exit site"/>
    <property type="evidence" value="ECO:0007669"/>
    <property type="project" value="UniProtKB-UniRule"/>
</dbReference>
<evidence type="ECO:0000313" key="9">
    <source>
        <dbReference type="Proteomes" id="UP000693970"/>
    </source>
</evidence>
<dbReference type="GO" id="GO:0005789">
    <property type="term" value="C:endoplasmic reticulum membrane"/>
    <property type="evidence" value="ECO:0007669"/>
    <property type="project" value="UniProtKB-SubCell"/>
</dbReference>
<dbReference type="InterPro" id="IPR040463">
    <property type="entry name" value="BAP29/BAP31_N"/>
</dbReference>
<comment type="similarity">
    <text evidence="5">Belongs to the BCAP29/BCAP31 family.</text>
</comment>
<feature type="transmembrane region" description="Helical" evidence="5">
    <location>
        <begin position="6"/>
        <end position="27"/>
    </location>
</feature>
<reference evidence="8" key="1">
    <citation type="journal article" date="2021" name="Sci. Rep.">
        <title>Diploid genomic architecture of Nitzschia inconspicua, an elite biomass production diatom.</title>
        <authorList>
            <person name="Oliver A."/>
            <person name="Podell S."/>
            <person name="Pinowska A."/>
            <person name="Traller J.C."/>
            <person name="Smith S.R."/>
            <person name="McClure R."/>
            <person name="Beliaev A."/>
            <person name="Bohutskyi P."/>
            <person name="Hill E.A."/>
            <person name="Rabines A."/>
            <person name="Zheng H."/>
            <person name="Allen L.Z."/>
            <person name="Kuo A."/>
            <person name="Grigoriev I.V."/>
            <person name="Allen A.E."/>
            <person name="Hazlebeck D."/>
            <person name="Allen E.E."/>
        </authorList>
    </citation>
    <scope>NUCLEOTIDE SEQUENCE</scope>
    <source>
        <strain evidence="8">Hildebrandi</strain>
    </source>
</reference>
<evidence type="ECO:0000256" key="3">
    <source>
        <dbReference type="ARBA" id="ARBA00022989"/>
    </source>
</evidence>
<keyword evidence="9" id="KW-1185">Reference proteome</keyword>
<reference evidence="8" key="2">
    <citation type="submission" date="2021-04" db="EMBL/GenBank/DDBJ databases">
        <authorList>
            <person name="Podell S."/>
        </authorList>
    </citation>
    <scope>NUCLEOTIDE SEQUENCE</scope>
    <source>
        <strain evidence="8">Hildebrandi</strain>
    </source>
</reference>
<dbReference type="EMBL" id="JAGRRH010000022">
    <property type="protein sequence ID" value="KAG7345364.1"/>
    <property type="molecule type" value="Genomic_DNA"/>
</dbReference>
<dbReference type="GO" id="GO:0006886">
    <property type="term" value="P:intracellular protein transport"/>
    <property type="evidence" value="ECO:0007669"/>
    <property type="project" value="UniProtKB-UniRule"/>
</dbReference>
<feature type="transmembrane region" description="Helical" evidence="5">
    <location>
        <begin position="113"/>
        <end position="133"/>
    </location>
</feature>
<evidence type="ECO:0000256" key="6">
    <source>
        <dbReference type="SAM" id="MobiDB-lite"/>
    </source>
</evidence>
<dbReference type="AlphaFoldDB" id="A0A9K3KKD8"/>
<gene>
    <name evidence="8" type="ORF">IV203_032895</name>
</gene>
<protein>
    <recommendedName>
        <fullName evidence="5">Endoplasmic reticulum transmembrane protein</fullName>
    </recommendedName>
</protein>
<keyword evidence="5" id="KW-0653">Protein transport</keyword>
<feature type="region of interest" description="Disordered" evidence="6">
    <location>
        <begin position="141"/>
        <end position="176"/>
    </location>
</feature>
<evidence type="ECO:0000256" key="5">
    <source>
        <dbReference type="RuleBase" id="RU367026"/>
    </source>
</evidence>
<keyword evidence="4 5" id="KW-0472">Membrane</keyword>
<organism evidence="8 9">
    <name type="scientific">Nitzschia inconspicua</name>
    <dbReference type="NCBI Taxonomy" id="303405"/>
    <lineage>
        <taxon>Eukaryota</taxon>
        <taxon>Sar</taxon>
        <taxon>Stramenopiles</taxon>
        <taxon>Ochrophyta</taxon>
        <taxon>Bacillariophyta</taxon>
        <taxon>Bacillariophyceae</taxon>
        <taxon>Bacillariophycidae</taxon>
        <taxon>Bacillariales</taxon>
        <taxon>Bacillariaceae</taxon>
        <taxon>Nitzschia</taxon>
    </lineage>
</organism>
<dbReference type="PANTHER" id="PTHR12701">
    <property type="entry name" value="BCR-ASSOCIATED PROTEIN, BAP"/>
    <property type="match status" value="1"/>
</dbReference>
<evidence type="ECO:0000256" key="2">
    <source>
        <dbReference type="ARBA" id="ARBA00022692"/>
    </source>
</evidence>
<keyword evidence="5" id="KW-0813">Transport</keyword>
<keyword evidence="8" id="KW-0675">Receptor</keyword>
<evidence type="ECO:0000256" key="1">
    <source>
        <dbReference type="ARBA" id="ARBA00004141"/>
    </source>
</evidence>
<feature type="transmembrane region" description="Helical" evidence="5">
    <location>
        <begin position="48"/>
        <end position="68"/>
    </location>
</feature>
<dbReference type="Proteomes" id="UP000693970">
    <property type="component" value="Unassembled WGS sequence"/>
</dbReference>
<dbReference type="OrthoDB" id="46216at2759"/>